<evidence type="ECO:0000313" key="2">
    <source>
        <dbReference type="Proteomes" id="UP001174867"/>
    </source>
</evidence>
<gene>
    <name evidence="1" type="ORF">Q0A17_04210</name>
</gene>
<name>A0ABT8PS98_9ENTR</name>
<reference evidence="1 2" key="1">
    <citation type="submission" date="2023-07" db="EMBL/GenBank/DDBJ databases">
        <title>Citrobacter selenititolerans sp. nov., isolated from seleniferous soil.</title>
        <authorList>
            <person name="Zhang S."/>
            <person name="Li K."/>
            <person name="Peng J."/>
            <person name="Wang H."/>
            <person name="Sun J."/>
            <person name="Guo Y."/>
        </authorList>
    </citation>
    <scope>NUCLEOTIDE SEQUENCE [LARGE SCALE GENOMIC DNA]</scope>
    <source>
        <strain evidence="1 2">S2-9</strain>
    </source>
</reference>
<organism evidence="1 2">
    <name type="scientific">Citrobacter enshiensis</name>
    <dbReference type="NCBI Taxonomy" id="2971264"/>
    <lineage>
        <taxon>Bacteria</taxon>
        <taxon>Pseudomonadati</taxon>
        <taxon>Pseudomonadota</taxon>
        <taxon>Gammaproteobacteria</taxon>
        <taxon>Enterobacterales</taxon>
        <taxon>Enterobacteriaceae</taxon>
        <taxon>Citrobacter</taxon>
    </lineage>
</organism>
<keyword evidence="2" id="KW-1185">Reference proteome</keyword>
<dbReference type="EMBL" id="JAUJYW010000002">
    <property type="protein sequence ID" value="MDN8598626.1"/>
    <property type="molecule type" value="Genomic_DNA"/>
</dbReference>
<accession>A0ABT8PS98</accession>
<proteinExistence type="predicted"/>
<dbReference type="RefSeq" id="WP_301697134.1">
    <property type="nucleotide sequence ID" value="NZ_JAUJYW010000002.1"/>
</dbReference>
<evidence type="ECO:0000313" key="1">
    <source>
        <dbReference type="EMBL" id="MDN8598626.1"/>
    </source>
</evidence>
<sequence>MPKHQDLIYAEREYGIVLPGDDAEFLDERFDQFRSHYSLAMDAAPQLVTTSNSGIPAYLTNYYDPEVINVLVTPMKAAEILGETKKGDWTTTTASFPMIESAGSVSSYGDYSNNGNTSANANWEYRESYHFQTITKWGEKELARYGEAQINYASELNVASALTLAKFQNKSYFFGIDGLKNWGMLNDPALSAPITPIDDGNGNLQWEDKDAEAIYNDISQGLYKKLAAQLQGQLERTDPMTLSLDPETEVNLTKTNMYKVNVTDLLQKNFPNMRIETAVEFNTAAGRMVQLKLEKVDNKTTGYGAFTEKMRAHPVVTGLSSFKQKKSGGTWGAIIRYPLGFVGMLGV</sequence>
<protein>
    <submittedName>
        <fullName evidence="1">DUF2184 domain-containing protein</fullName>
    </submittedName>
</protein>
<dbReference type="Proteomes" id="UP001174867">
    <property type="component" value="Unassembled WGS sequence"/>
</dbReference>
<comment type="caution">
    <text evidence="1">The sequence shown here is derived from an EMBL/GenBank/DDBJ whole genome shotgun (WGS) entry which is preliminary data.</text>
</comment>